<name>A0A2M7VA58_9BACT</name>
<dbReference type="Proteomes" id="UP000231453">
    <property type="component" value="Unassembled WGS sequence"/>
</dbReference>
<feature type="compositionally biased region" description="Basic and acidic residues" evidence="1">
    <location>
        <begin position="238"/>
        <end position="253"/>
    </location>
</feature>
<gene>
    <name evidence="2" type="ORF">COX80_03330</name>
</gene>
<protein>
    <submittedName>
        <fullName evidence="2">Uncharacterized protein</fullName>
    </submittedName>
</protein>
<dbReference type="EMBL" id="PFPL01000045">
    <property type="protein sequence ID" value="PIZ95740.1"/>
    <property type="molecule type" value="Genomic_DNA"/>
</dbReference>
<organism evidence="2 3">
    <name type="scientific">Candidatus Magasanikbacteria bacterium CG_4_10_14_0_2_um_filter_33_14</name>
    <dbReference type="NCBI Taxonomy" id="1974636"/>
    <lineage>
        <taxon>Bacteria</taxon>
        <taxon>Candidatus Magasanikiibacteriota</taxon>
    </lineage>
</organism>
<proteinExistence type="predicted"/>
<dbReference type="AlphaFoldDB" id="A0A2M7VA58"/>
<reference evidence="3" key="1">
    <citation type="submission" date="2017-09" db="EMBL/GenBank/DDBJ databases">
        <title>Depth-based differentiation of microbial function through sediment-hosted aquifers and enrichment of novel symbionts in the deep terrestrial subsurface.</title>
        <authorList>
            <person name="Probst A.J."/>
            <person name="Ladd B."/>
            <person name="Jarett J.K."/>
            <person name="Geller-Mcgrath D.E."/>
            <person name="Sieber C.M.K."/>
            <person name="Emerson J.B."/>
            <person name="Anantharaman K."/>
            <person name="Thomas B.C."/>
            <person name="Malmstrom R."/>
            <person name="Stieglmeier M."/>
            <person name="Klingl A."/>
            <person name="Woyke T."/>
            <person name="Ryan C.M."/>
            <person name="Banfield J.F."/>
        </authorList>
    </citation>
    <scope>NUCLEOTIDE SEQUENCE [LARGE SCALE GENOMIC DNA]</scope>
</reference>
<accession>A0A2M7VA58</accession>
<feature type="region of interest" description="Disordered" evidence="1">
    <location>
        <begin position="231"/>
        <end position="256"/>
    </location>
</feature>
<evidence type="ECO:0000313" key="3">
    <source>
        <dbReference type="Proteomes" id="UP000231453"/>
    </source>
</evidence>
<sequence>MVFISCVSIVCQRYSIFSALDGLDDLEDHLLGTIVDRTDGRLLVDLDLQAVVHHPGVVNRRKEVVLRGSRRSKHGIVTGQVEEPTHGRRDEGLHILPRDDGLDPVPGEVITPRHDLALELEVLRKVDVAEEVLTDVLRSVAHLERATAHPILDEDQVTSVLPRAHLDPLLERQGDLEDLSLDLLLALEHARGRLDHQLSDLNGEGTAVLGREDHGIVGRNVQLDPGLLTTTSQSRRREKQEHEKAQRELERNPHGKTLLRFTGKCDTDMMPHSFFKKHFLKKDYGILKGG</sequence>
<evidence type="ECO:0000313" key="2">
    <source>
        <dbReference type="EMBL" id="PIZ95740.1"/>
    </source>
</evidence>
<comment type="caution">
    <text evidence="2">The sequence shown here is derived from an EMBL/GenBank/DDBJ whole genome shotgun (WGS) entry which is preliminary data.</text>
</comment>
<evidence type="ECO:0000256" key="1">
    <source>
        <dbReference type="SAM" id="MobiDB-lite"/>
    </source>
</evidence>